<comment type="similarity">
    <text evidence="2">Belongs to the glycosyltransferase 34 family.</text>
</comment>
<dbReference type="AlphaFoldDB" id="A0A176VIH9"/>
<evidence type="ECO:0000256" key="7">
    <source>
        <dbReference type="ARBA" id="ARBA00022989"/>
    </source>
</evidence>
<sequence length="447" mass="50748">MLTAVAAAAAASAGTINVFVRSDTVLTSARNRKRLFHLKPPGRCLEDRTSGSCVPSSIVRSLALPPDVALLEALNEVLPQGGLGARMNSASKEGGFHPSTTNSSLTQEVEVQKQAPRAPFKLGPKIHNWDQQRAAWLAKYPHKRLTPQGRPNMILVTSSPPEPCPAATGDHFLLKSIKNKMDYCRLHMIEIYYNMAIMEMDDFWIKLPIIRKLMVSHPEAEWIWWMDSDAIFTDMTFDFPVEKYEGRNLVVHGWDKAVYEDKAWVGLNAGIFLLRNCQWSLDLLDMWAPLGEKYGNHKNEVGDFLSKELLGRPNFEVDDQAALVWVLYSKPELRPHVFLENSYHLHGWWVDLTAHFDEMITKYHPGDGGSKWPFITHFVGCKFCAGKYNSSSLERCYYEVERAFNLADNQVLKPYGYQHESLSSVDVKKVSDEVTHPLERLGIRLTD</sequence>
<keyword evidence="3" id="KW-0328">Glycosyltransferase</keyword>
<comment type="caution">
    <text evidence="11">The sequence shown here is derived from an EMBL/GenBank/DDBJ whole genome shotgun (WGS) entry which is preliminary data.</text>
</comment>
<accession>A0A176VIH9</accession>
<comment type="subcellular location">
    <subcellularLocation>
        <location evidence="1">Golgi apparatus membrane</location>
        <topology evidence="1">Single-pass type II membrane protein</topology>
    </subcellularLocation>
</comment>
<evidence type="ECO:0000256" key="2">
    <source>
        <dbReference type="ARBA" id="ARBA00005664"/>
    </source>
</evidence>
<evidence type="ECO:0000256" key="6">
    <source>
        <dbReference type="ARBA" id="ARBA00022968"/>
    </source>
</evidence>
<protein>
    <submittedName>
        <fullName evidence="11">Uncharacterized protein</fullName>
    </submittedName>
</protein>
<evidence type="ECO:0000256" key="1">
    <source>
        <dbReference type="ARBA" id="ARBA00004323"/>
    </source>
</evidence>
<evidence type="ECO:0000256" key="4">
    <source>
        <dbReference type="ARBA" id="ARBA00022679"/>
    </source>
</evidence>
<dbReference type="EMBL" id="LVLJ01003787">
    <property type="protein sequence ID" value="OAE19735.1"/>
    <property type="molecule type" value="Genomic_DNA"/>
</dbReference>
<dbReference type="Pfam" id="PF05637">
    <property type="entry name" value="Glyco_transf_34"/>
    <property type="match status" value="1"/>
</dbReference>
<keyword evidence="7" id="KW-1133">Transmembrane helix</keyword>
<keyword evidence="4" id="KW-0808">Transferase</keyword>
<dbReference type="InterPro" id="IPR008630">
    <property type="entry name" value="Glyco_trans_34"/>
</dbReference>
<evidence type="ECO:0000313" key="11">
    <source>
        <dbReference type="EMBL" id="OAE19735.1"/>
    </source>
</evidence>
<gene>
    <name evidence="11" type="ORF">AXG93_2958s1100</name>
</gene>
<evidence type="ECO:0000256" key="5">
    <source>
        <dbReference type="ARBA" id="ARBA00022692"/>
    </source>
</evidence>
<dbReference type="GO" id="GO:0000139">
    <property type="term" value="C:Golgi membrane"/>
    <property type="evidence" value="ECO:0007669"/>
    <property type="project" value="UniProtKB-SubCell"/>
</dbReference>
<dbReference type="GO" id="GO:0016757">
    <property type="term" value="F:glycosyltransferase activity"/>
    <property type="evidence" value="ECO:0007669"/>
    <property type="project" value="UniProtKB-KW"/>
</dbReference>
<dbReference type="PANTHER" id="PTHR31311">
    <property type="entry name" value="XYLOGLUCAN 6-XYLOSYLTRANSFERASE 5-RELATED-RELATED"/>
    <property type="match status" value="1"/>
</dbReference>
<keyword evidence="8" id="KW-0333">Golgi apparatus</keyword>
<dbReference type="InterPro" id="IPR029044">
    <property type="entry name" value="Nucleotide-diphossugar_trans"/>
</dbReference>
<evidence type="ECO:0000256" key="8">
    <source>
        <dbReference type="ARBA" id="ARBA00023034"/>
    </source>
</evidence>
<dbReference type="PANTHER" id="PTHR31311:SF44">
    <property type="entry name" value="GLYCOSYLTRANSFERASE 2-RELATED"/>
    <property type="match status" value="1"/>
</dbReference>
<evidence type="ECO:0000256" key="9">
    <source>
        <dbReference type="ARBA" id="ARBA00023136"/>
    </source>
</evidence>
<keyword evidence="5" id="KW-0812">Transmembrane</keyword>
<evidence type="ECO:0000256" key="10">
    <source>
        <dbReference type="ARBA" id="ARBA00023180"/>
    </source>
</evidence>
<organism evidence="11 12">
    <name type="scientific">Marchantia polymorpha subsp. ruderalis</name>
    <dbReference type="NCBI Taxonomy" id="1480154"/>
    <lineage>
        <taxon>Eukaryota</taxon>
        <taxon>Viridiplantae</taxon>
        <taxon>Streptophyta</taxon>
        <taxon>Embryophyta</taxon>
        <taxon>Marchantiophyta</taxon>
        <taxon>Marchantiopsida</taxon>
        <taxon>Marchantiidae</taxon>
        <taxon>Marchantiales</taxon>
        <taxon>Marchantiaceae</taxon>
        <taxon>Marchantia</taxon>
    </lineage>
</organism>
<reference evidence="11" key="1">
    <citation type="submission" date="2016-03" db="EMBL/GenBank/DDBJ databases">
        <title>Mechanisms controlling the formation of the plant cell surface in tip-growing cells are functionally conserved among land plants.</title>
        <authorList>
            <person name="Honkanen S."/>
            <person name="Jones V.A."/>
            <person name="Morieri G."/>
            <person name="Champion C."/>
            <person name="Hetherington A.J."/>
            <person name="Kelly S."/>
            <person name="Saint-Marcoux D."/>
            <person name="Proust H."/>
            <person name="Prescott H."/>
            <person name="Dolan L."/>
        </authorList>
    </citation>
    <scope>NUCLEOTIDE SEQUENCE [LARGE SCALE GENOMIC DNA]</scope>
    <source>
        <tissue evidence="11">Whole gametophyte</tissue>
    </source>
</reference>
<dbReference type="Proteomes" id="UP000077202">
    <property type="component" value="Unassembled WGS sequence"/>
</dbReference>
<proteinExistence type="inferred from homology"/>
<keyword evidence="9" id="KW-0472">Membrane</keyword>
<evidence type="ECO:0000256" key="3">
    <source>
        <dbReference type="ARBA" id="ARBA00022676"/>
    </source>
</evidence>
<keyword evidence="6" id="KW-0735">Signal-anchor</keyword>
<dbReference type="FunFam" id="3.90.550.10:FF:000101">
    <property type="entry name" value="Probable glycosyltransferase 5"/>
    <property type="match status" value="1"/>
</dbReference>
<keyword evidence="12" id="KW-1185">Reference proteome</keyword>
<name>A0A176VIH9_MARPO</name>
<dbReference type="Gene3D" id="3.90.550.10">
    <property type="entry name" value="Spore Coat Polysaccharide Biosynthesis Protein SpsA, Chain A"/>
    <property type="match status" value="1"/>
</dbReference>
<keyword evidence="10" id="KW-0325">Glycoprotein</keyword>
<evidence type="ECO:0000313" key="12">
    <source>
        <dbReference type="Proteomes" id="UP000077202"/>
    </source>
</evidence>